<keyword evidence="4" id="KW-1185">Reference proteome</keyword>
<dbReference type="InterPro" id="IPR050951">
    <property type="entry name" value="Retrovirus_Pol_polyprotein"/>
</dbReference>
<organism evidence="3 4">
    <name type="scientific">Chara braunii</name>
    <name type="common">Braun's stonewort</name>
    <dbReference type="NCBI Taxonomy" id="69332"/>
    <lineage>
        <taxon>Eukaryota</taxon>
        <taxon>Viridiplantae</taxon>
        <taxon>Streptophyta</taxon>
        <taxon>Charophyceae</taxon>
        <taxon>Charales</taxon>
        <taxon>Characeae</taxon>
        <taxon>Chara</taxon>
    </lineage>
</organism>
<feature type="region of interest" description="Disordered" evidence="1">
    <location>
        <begin position="72"/>
        <end position="98"/>
    </location>
</feature>
<protein>
    <recommendedName>
        <fullName evidence="2">Integrase catalytic domain-containing protein</fullName>
    </recommendedName>
</protein>
<dbReference type="EMBL" id="BFEA01000009">
    <property type="protein sequence ID" value="GBG60165.1"/>
    <property type="molecule type" value="Genomic_DNA"/>
</dbReference>
<dbReference type="InterPro" id="IPR043128">
    <property type="entry name" value="Rev_trsase/Diguanyl_cyclase"/>
</dbReference>
<dbReference type="InterPro" id="IPR012337">
    <property type="entry name" value="RNaseH-like_sf"/>
</dbReference>
<dbReference type="Proteomes" id="UP000265515">
    <property type="component" value="Unassembled WGS sequence"/>
</dbReference>
<evidence type="ECO:0000256" key="1">
    <source>
        <dbReference type="SAM" id="MobiDB-lite"/>
    </source>
</evidence>
<dbReference type="GO" id="GO:0003676">
    <property type="term" value="F:nucleic acid binding"/>
    <property type="evidence" value="ECO:0007669"/>
    <property type="project" value="InterPro"/>
</dbReference>
<accession>A0A388JQU6</accession>
<feature type="domain" description="Integrase catalytic" evidence="2">
    <location>
        <begin position="820"/>
        <end position="976"/>
    </location>
</feature>
<name>A0A388JQU6_CHABU</name>
<dbReference type="PANTHER" id="PTHR37984:SF5">
    <property type="entry name" value="PROTEIN NYNRIN-LIKE"/>
    <property type="match status" value="1"/>
</dbReference>
<evidence type="ECO:0000313" key="3">
    <source>
        <dbReference type="EMBL" id="GBG60165.1"/>
    </source>
</evidence>
<dbReference type="GO" id="GO:0015074">
    <property type="term" value="P:DNA integration"/>
    <property type="evidence" value="ECO:0007669"/>
    <property type="project" value="InterPro"/>
</dbReference>
<dbReference type="AlphaFoldDB" id="A0A388JQU6"/>
<feature type="compositionally biased region" description="Basic and acidic residues" evidence="1">
    <location>
        <begin position="77"/>
        <end position="88"/>
    </location>
</feature>
<dbReference type="Gene3D" id="3.30.70.270">
    <property type="match status" value="1"/>
</dbReference>
<feature type="region of interest" description="Disordered" evidence="1">
    <location>
        <begin position="583"/>
        <end position="604"/>
    </location>
</feature>
<dbReference type="Gene3D" id="3.30.420.10">
    <property type="entry name" value="Ribonuclease H-like superfamily/Ribonuclease H"/>
    <property type="match status" value="1"/>
</dbReference>
<dbReference type="SUPFAM" id="SSF53098">
    <property type="entry name" value="Ribonuclease H-like"/>
    <property type="match status" value="1"/>
</dbReference>
<dbReference type="InterPro" id="IPR001584">
    <property type="entry name" value="Integrase_cat-core"/>
</dbReference>
<feature type="compositionally biased region" description="Low complexity" evidence="1">
    <location>
        <begin position="89"/>
        <end position="98"/>
    </location>
</feature>
<gene>
    <name evidence="3" type="ORF">CBR_g3409</name>
</gene>
<comment type="caution">
    <text evidence="3">The sequence shown here is derived from an EMBL/GenBank/DDBJ whole genome shotgun (WGS) entry which is preliminary data.</text>
</comment>
<sequence length="1034" mass="116991">MVHREYYRAFLEMGPFNGEQRYEVLRILRAVFTTRPRAPVVSDEVLWGIVRGEACDRPWSLRERVLGWFDPEGTPKAGEKQRDSKEGEGTSAVGEAGSSEGGLKRIVATLTRALNKNQGYLADAKKKLTFDGANITEFLIDYENLVALLKWSEEEKMDHLGQHVSLSLGRDIMAIVASSGSWKETRNEMMRKYLKVEQMTTEAELAAVQRKNYATYNDFLRAFTLVALRIPGVTDRIMSKYFLRQDSEFDKDKILSAYQQTSKFKYTRDVDFSTVTDLAEKTVVTETLALLKEGEVIDLNEKTGDKVKKGIESLHERVHGVDNKIERVENALLVMQTQVSRPALPPQEAVVPATVANQGYGRRDPANEQCKYCTMIGYFVWTYPRLNHDIMRQRCSTSLKGEIFGPQGERINWNSPGGMRRAVIILNNLNIAIVEAEPVANIVWDQPRGRGPQVNFIIEGNGQDRVNITTRRTRAGKKLIRDTVMKEVAGTSANQGETEIGEPEKAYGKAREEEPIDKAVAPKNKFRYQIPILTMPEIDDTLSKLLGTMVSVSFQTMLQASPRLLKDLRQLPTRRRVEVAEAPKLQEQETEEAEAAQGVSNLQRIPGDLEDREKTFADIRLSLPDREGGEVMRAPPGTKLSFHALLKGRLDAKLISSVRIHTVEHECWNDKGPAYDFGIAAKATKLLRAKIDSFVAEPSASPYANKWFVFRKPNKTIRWIQDLQKLNVVTIRDAGSLSQTDLLAESHAGRSVYSLIDLYPGYGQLSLDARDKPYTAMHTPVEQLQMQVTPMGFTNVVAEAQRRMLAVAGDMFPEKCEPYIDDNPIKGAQNKDETKVQPGIRKYILDARDNLSDYVEAVALKRKTGNEVADWIADFYLRHPFVRRFIADNGTEFVNHEVLSRLKILCVPITIIEPYHPEANAPVERGHRTLKNTIAKLAADDLGNWPRYLKQAAFSENMTPKRTTGCISVELWYGRGIYFSVEALVPTWNRLDDNPHISTEELIAARCQQVIRNEEALEDVVKRVMDSRMRDKAR</sequence>
<evidence type="ECO:0000313" key="4">
    <source>
        <dbReference type="Proteomes" id="UP000265515"/>
    </source>
</evidence>
<reference evidence="3 4" key="1">
    <citation type="journal article" date="2018" name="Cell">
        <title>The Chara Genome: Secondary Complexity and Implications for Plant Terrestrialization.</title>
        <authorList>
            <person name="Nishiyama T."/>
            <person name="Sakayama H."/>
            <person name="Vries J.D."/>
            <person name="Buschmann H."/>
            <person name="Saint-Marcoux D."/>
            <person name="Ullrich K.K."/>
            <person name="Haas F.B."/>
            <person name="Vanderstraeten L."/>
            <person name="Becker D."/>
            <person name="Lang D."/>
            <person name="Vosolsobe S."/>
            <person name="Rombauts S."/>
            <person name="Wilhelmsson P.K.I."/>
            <person name="Janitza P."/>
            <person name="Kern R."/>
            <person name="Heyl A."/>
            <person name="Rumpler F."/>
            <person name="Villalobos L.I.A.C."/>
            <person name="Clay J.M."/>
            <person name="Skokan R."/>
            <person name="Toyoda A."/>
            <person name="Suzuki Y."/>
            <person name="Kagoshima H."/>
            <person name="Schijlen E."/>
            <person name="Tajeshwar N."/>
            <person name="Catarino B."/>
            <person name="Hetherington A.J."/>
            <person name="Saltykova A."/>
            <person name="Bonnot C."/>
            <person name="Breuninger H."/>
            <person name="Symeonidi A."/>
            <person name="Radhakrishnan G.V."/>
            <person name="Van Nieuwerburgh F."/>
            <person name="Deforce D."/>
            <person name="Chang C."/>
            <person name="Karol K.G."/>
            <person name="Hedrich R."/>
            <person name="Ulvskov P."/>
            <person name="Glockner G."/>
            <person name="Delwiche C.F."/>
            <person name="Petrasek J."/>
            <person name="Van de Peer Y."/>
            <person name="Friml J."/>
            <person name="Beilby M."/>
            <person name="Dolan L."/>
            <person name="Kohara Y."/>
            <person name="Sugano S."/>
            <person name="Fujiyama A."/>
            <person name="Delaux P.-M."/>
            <person name="Quint M."/>
            <person name="TheiBen G."/>
            <person name="Hagemann M."/>
            <person name="Harholt J."/>
            <person name="Dunand C."/>
            <person name="Zachgo S."/>
            <person name="Langdale J."/>
            <person name="Maumus F."/>
            <person name="Straeten D.V.D."/>
            <person name="Gould S.B."/>
            <person name="Rensing S.A."/>
        </authorList>
    </citation>
    <scope>NUCLEOTIDE SEQUENCE [LARGE SCALE GENOMIC DNA]</scope>
    <source>
        <strain evidence="3 4">S276</strain>
    </source>
</reference>
<dbReference type="CDD" id="cd01647">
    <property type="entry name" value="RT_LTR"/>
    <property type="match status" value="1"/>
</dbReference>
<evidence type="ECO:0000259" key="2">
    <source>
        <dbReference type="PROSITE" id="PS50994"/>
    </source>
</evidence>
<dbReference type="SUPFAM" id="SSF56672">
    <property type="entry name" value="DNA/RNA polymerases"/>
    <property type="match status" value="1"/>
</dbReference>
<dbReference type="Gramene" id="GBG60165">
    <property type="protein sequence ID" value="GBG60165"/>
    <property type="gene ID" value="CBR_g3409"/>
</dbReference>
<dbReference type="InterPro" id="IPR036397">
    <property type="entry name" value="RNaseH_sf"/>
</dbReference>
<dbReference type="PANTHER" id="PTHR37984">
    <property type="entry name" value="PROTEIN CBG26694"/>
    <property type="match status" value="1"/>
</dbReference>
<proteinExistence type="predicted"/>
<dbReference type="InterPro" id="IPR043502">
    <property type="entry name" value="DNA/RNA_pol_sf"/>
</dbReference>
<dbReference type="PROSITE" id="PS50994">
    <property type="entry name" value="INTEGRASE"/>
    <property type="match status" value="1"/>
</dbReference>
<dbReference type="Gene3D" id="3.10.10.10">
    <property type="entry name" value="HIV Type 1 Reverse Transcriptase, subunit A, domain 1"/>
    <property type="match status" value="1"/>
</dbReference>